<dbReference type="InterPro" id="IPR016035">
    <property type="entry name" value="Acyl_Trfase/lysoPLipase"/>
</dbReference>
<evidence type="ECO:0000256" key="3">
    <source>
        <dbReference type="ARBA" id="ARBA00023098"/>
    </source>
</evidence>
<evidence type="ECO:0000313" key="7">
    <source>
        <dbReference type="Proteomes" id="UP000002384"/>
    </source>
</evidence>
<dbReference type="GO" id="GO:0016787">
    <property type="term" value="F:hydrolase activity"/>
    <property type="evidence" value="ECO:0007669"/>
    <property type="project" value="UniProtKB-KW"/>
</dbReference>
<dbReference type="HOGENOM" id="CLU_040292_1_0_3"/>
<keyword evidence="7" id="KW-1185">Reference proteome</keyword>
<dbReference type="STRING" id="65393.PCC7424_4448"/>
<feature type="transmembrane region" description="Helical" evidence="4">
    <location>
        <begin position="34"/>
        <end position="57"/>
    </location>
</feature>
<dbReference type="EMBL" id="CP001291">
    <property type="protein sequence ID" value="ACK72812.1"/>
    <property type="molecule type" value="Genomic_DNA"/>
</dbReference>
<sequence>MKPKIAIACQGGGSQTAFTAGVLKALFENNVQDYFKIVSLSGTSGGAICAFLIWYALKKGDEIIWKRVIDFWADNTAQTYQERLFNDSVIKYLEWVSKGLIPQYTLSPSSPMAKIGFSLATQGLRSRFTNLKELLEAHIDFAELAAWGPVTEPPILILGACNIISGRLHKFISRQEAIKVEHLMASACVPNIFPAVSIETMAYWDGLFSDNPPIRSLIRRALVGIENIPQEIWVIKINPTAADRVPVQSDDIADRRNEVEGNISLFQSLDQIEFLNDLFLRGAFKEEFLAEAELTQAIKIPKSFADDPDRDYHIPMIEMSKELADTLNYESKLDRCPESLKRLIEDGEKQGKQFIETRLTQMGLR</sequence>
<gene>
    <name evidence="6" type="ordered locus">PCC7424_4448</name>
</gene>
<dbReference type="InterPro" id="IPR050301">
    <property type="entry name" value="NTE"/>
</dbReference>
<keyword evidence="2" id="KW-0442">Lipid degradation</keyword>
<dbReference type="AlphaFoldDB" id="B7K943"/>
<dbReference type="InterPro" id="IPR002641">
    <property type="entry name" value="PNPLA_dom"/>
</dbReference>
<keyword evidence="4" id="KW-0812">Transmembrane</keyword>
<keyword evidence="4" id="KW-1133">Transmembrane helix</keyword>
<reference evidence="7" key="1">
    <citation type="journal article" date="2011" name="MBio">
        <title>Novel metabolic attributes of the genus Cyanothece, comprising a group of unicellular nitrogen-fixing Cyanobacteria.</title>
        <authorList>
            <person name="Bandyopadhyay A."/>
            <person name="Elvitigala T."/>
            <person name="Welsh E."/>
            <person name="Stockel J."/>
            <person name="Liberton M."/>
            <person name="Min H."/>
            <person name="Sherman L.A."/>
            <person name="Pakrasi H.B."/>
        </authorList>
    </citation>
    <scope>NUCLEOTIDE SEQUENCE [LARGE SCALE GENOMIC DNA]</scope>
    <source>
        <strain evidence="7">PCC 7424</strain>
    </source>
</reference>
<evidence type="ECO:0000259" key="5">
    <source>
        <dbReference type="Pfam" id="PF01734"/>
    </source>
</evidence>
<organism evidence="6 7">
    <name type="scientific">Gloeothece citriformis (strain PCC 7424)</name>
    <name type="common">Cyanothece sp. (strain PCC 7424)</name>
    <dbReference type="NCBI Taxonomy" id="65393"/>
    <lineage>
        <taxon>Bacteria</taxon>
        <taxon>Bacillati</taxon>
        <taxon>Cyanobacteriota</taxon>
        <taxon>Cyanophyceae</taxon>
        <taxon>Oscillatoriophycideae</taxon>
        <taxon>Chroococcales</taxon>
        <taxon>Aphanothecaceae</taxon>
        <taxon>Gloeothece</taxon>
        <taxon>Gloeothece citriformis</taxon>
    </lineage>
</organism>
<dbReference type="KEGG" id="cyc:PCC7424_4448"/>
<dbReference type="GO" id="GO:0016042">
    <property type="term" value="P:lipid catabolic process"/>
    <property type="evidence" value="ECO:0007669"/>
    <property type="project" value="UniProtKB-KW"/>
</dbReference>
<dbReference type="PANTHER" id="PTHR14226:SF78">
    <property type="entry name" value="SLR0060 PROTEIN"/>
    <property type="match status" value="1"/>
</dbReference>
<dbReference type="Proteomes" id="UP000002384">
    <property type="component" value="Chromosome"/>
</dbReference>
<dbReference type="SUPFAM" id="SSF52151">
    <property type="entry name" value="FabD/lysophospholipase-like"/>
    <property type="match status" value="1"/>
</dbReference>
<protein>
    <submittedName>
        <fullName evidence="6">Patatin</fullName>
    </submittedName>
</protein>
<dbReference type="eggNOG" id="COG1752">
    <property type="taxonomic scope" value="Bacteria"/>
</dbReference>
<evidence type="ECO:0000256" key="2">
    <source>
        <dbReference type="ARBA" id="ARBA00022963"/>
    </source>
</evidence>
<accession>B7K943</accession>
<evidence type="ECO:0000313" key="6">
    <source>
        <dbReference type="EMBL" id="ACK72812.1"/>
    </source>
</evidence>
<evidence type="ECO:0000256" key="1">
    <source>
        <dbReference type="ARBA" id="ARBA00022801"/>
    </source>
</evidence>
<proteinExistence type="predicted"/>
<evidence type="ECO:0000256" key="4">
    <source>
        <dbReference type="SAM" id="Phobius"/>
    </source>
</evidence>
<dbReference type="Gene3D" id="3.40.1090.10">
    <property type="entry name" value="Cytosolic phospholipase A2 catalytic domain"/>
    <property type="match status" value="2"/>
</dbReference>
<dbReference type="Pfam" id="PF01734">
    <property type="entry name" value="Patatin"/>
    <property type="match status" value="1"/>
</dbReference>
<keyword evidence="3" id="KW-0443">Lipid metabolism</keyword>
<name>B7K943_GLOC7</name>
<feature type="domain" description="PNPLA" evidence="5">
    <location>
        <begin position="8"/>
        <end position="218"/>
    </location>
</feature>
<dbReference type="RefSeq" id="WP_015956396.1">
    <property type="nucleotide sequence ID" value="NC_011729.1"/>
</dbReference>
<keyword evidence="4" id="KW-0472">Membrane</keyword>
<dbReference type="PANTHER" id="PTHR14226">
    <property type="entry name" value="NEUROPATHY TARGET ESTERASE/SWISS CHEESE D.MELANOGASTER"/>
    <property type="match status" value="1"/>
</dbReference>
<dbReference type="OrthoDB" id="9807112at2"/>
<keyword evidence="1" id="KW-0378">Hydrolase</keyword>